<sequence>MSQDRRTLRTLAQLLPSGALGLSVSLAAADASATAVAGPDASTQGSVAERLQSIRTDVTSAIEQYRQDGEPFVAIDREQTLAWWGNGWHRGWGWRNGGWGNGWHNGGWGNGGWGNGWHNGWHNW</sequence>
<evidence type="ECO:0000256" key="1">
    <source>
        <dbReference type="SAM" id="SignalP"/>
    </source>
</evidence>
<dbReference type="Proteomes" id="UP000727907">
    <property type="component" value="Unassembled WGS sequence"/>
</dbReference>
<dbReference type="NCBIfam" id="TIGR04260">
    <property type="entry name" value="Cyano_gly_rpt"/>
    <property type="match status" value="1"/>
</dbReference>
<protein>
    <submittedName>
        <fullName evidence="2">RSAM-associated Gly-rich repeat protein</fullName>
    </submittedName>
</protein>
<evidence type="ECO:0000313" key="2">
    <source>
        <dbReference type="EMBL" id="MBU8874908.1"/>
    </source>
</evidence>
<evidence type="ECO:0000313" key="3">
    <source>
        <dbReference type="Proteomes" id="UP000727907"/>
    </source>
</evidence>
<name>A0ABS6INX0_9HYPH</name>
<feature type="signal peptide" evidence="1">
    <location>
        <begin position="1"/>
        <end position="37"/>
    </location>
</feature>
<accession>A0ABS6INX0</accession>
<proteinExistence type="predicted"/>
<gene>
    <name evidence="2" type="primary">grrA</name>
    <name evidence="2" type="ORF">KQ910_14115</name>
</gene>
<keyword evidence="1" id="KW-0732">Signal</keyword>
<dbReference type="RefSeq" id="WP_216961274.1">
    <property type="nucleotide sequence ID" value="NZ_JAHOPB010000001.1"/>
</dbReference>
<organism evidence="2 3">
    <name type="scientific">Reyranella humidisoli</name>
    <dbReference type="NCBI Taxonomy" id="2849149"/>
    <lineage>
        <taxon>Bacteria</taxon>
        <taxon>Pseudomonadati</taxon>
        <taxon>Pseudomonadota</taxon>
        <taxon>Alphaproteobacteria</taxon>
        <taxon>Hyphomicrobiales</taxon>
        <taxon>Reyranellaceae</taxon>
        <taxon>Reyranella</taxon>
    </lineage>
</organism>
<keyword evidence="3" id="KW-1185">Reference proteome</keyword>
<dbReference type="EMBL" id="JAHOPB010000001">
    <property type="protein sequence ID" value="MBU8874908.1"/>
    <property type="molecule type" value="Genomic_DNA"/>
</dbReference>
<comment type="caution">
    <text evidence="2">The sequence shown here is derived from an EMBL/GenBank/DDBJ whole genome shotgun (WGS) entry which is preliminary data.</text>
</comment>
<feature type="chain" id="PRO_5046268270" evidence="1">
    <location>
        <begin position="38"/>
        <end position="124"/>
    </location>
</feature>
<reference evidence="2 3" key="1">
    <citation type="submission" date="2021-06" db="EMBL/GenBank/DDBJ databases">
        <authorList>
            <person name="Lee D.H."/>
        </authorList>
    </citation>
    <scope>NUCLEOTIDE SEQUENCE [LARGE SCALE GENOMIC DNA]</scope>
    <source>
        <strain evidence="2 3">MMS21-HV4-11</strain>
    </source>
</reference>
<dbReference type="InterPro" id="IPR026356">
    <property type="entry name" value="GrrA/OscA1_RiPP"/>
</dbReference>